<organism evidence="2 3">
    <name type="scientific">Luteolibacter algae</name>
    <dbReference type="NCBI Taxonomy" id="454151"/>
    <lineage>
        <taxon>Bacteria</taxon>
        <taxon>Pseudomonadati</taxon>
        <taxon>Verrucomicrobiota</taxon>
        <taxon>Verrucomicrobiia</taxon>
        <taxon>Verrucomicrobiales</taxon>
        <taxon>Verrucomicrobiaceae</taxon>
        <taxon>Luteolibacter</taxon>
    </lineage>
</organism>
<proteinExistence type="predicted"/>
<evidence type="ECO:0000313" key="2">
    <source>
        <dbReference type="EMBL" id="MFD2256286.1"/>
    </source>
</evidence>
<comment type="caution">
    <text evidence="2">The sequence shown here is derived from an EMBL/GenBank/DDBJ whole genome shotgun (WGS) entry which is preliminary data.</text>
</comment>
<sequence>MTKPTRERDIFFCRLMMFARLLSFLGLSSCATLPPVTGESGRLREKAAGKDLEILFIGNSYSFGIPAAFSKLARDNGKKVRIGHSTYGGWSLARHMGNAPTLKKLRSRDWDIVVIQDYSLNPSRKERERRKLMDPGVRFFAGEARSRGAIPLLYQTWGRRDGNPELPGDDFYQMTQRVRDGYRAASRNGGGIIIVPAGDAWERQFKAGRGQELFVEDGSHPSAFGNEITAREFYKVIYGNEPE</sequence>
<gene>
    <name evidence="2" type="ORF">ACFSSA_06345</name>
</gene>
<keyword evidence="3" id="KW-1185">Reference proteome</keyword>
<keyword evidence="1" id="KW-0732">Signal</keyword>
<name>A0ABW5D6D4_9BACT</name>
<dbReference type="InterPro" id="IPR036514">
    <property type="entry name" value="SGNH_hydro_sf"/>
</dbReference>
<dbReference type="SUPFAM" id="SSF52266">
    <property type="entry name" value="SGNH hydrolase"/>
    <property type="match status" value="1"/>
</dbReference>
<protein>
    <recommendedName>
        <fullName evidence="4">SGNH/GDSL hydrolase family protein</fullName>
    </recommendedName>
</protein>
<accession>A0ABW5D6D4</accession>
<evidence type="ECO:0008006" key="4">
    <source>
        <dbReference type="Google" id="ProtNLM"/>
    </source>
</evidence>
<evidence type="ECO:0000256" key="1">
    <source>
        <dbReference type="SAM" id="SignalP"/>
    </source>
</evidence>
<feature type="chain" id="PRO_5045890703" description="SGNH/GDSL hydrolase family protein" evidence="1">
    <location>
        <begin position="32"/>
        <end position="243"/>
    </location>
</feature>
<dbReference type="EMBL" id="JBHUIT010000005">
    <property type="protein sequence ID" value="MFD2256286.1"/>
    <property type="molecule type" value="Genomic_DNA"/>
</dbReference>
<dbReference type="Proteomes" id="UP001597375">
    <property type="component" value="Unassembled WGS sequence"/>
</dbReference>
<reference evidence="3" key="1">
    <citation type="journal article" date="2019" name="Int. J. Syst. Evol. Microbiol.">
        <title>The Global Catalogue of Microorganisms (GCM) 10K type strain sequencing project: providing services to taxonomists for standard genome sequencing and annotation.</title>
        <authorList>
            <consortium name="The Broad Institute Genomics Platform"/>
            <consortium name="The Broad Institute Genome Sequencing Center for Infectious Disease"/>
            <person name="Wu L."/>
            <person name="Ma J."/>
        </authorList>
    </citation>
    <scope>NUCLEOTIDE SEQUENCE [LARGE SCALE GENOMIC DNA]</scope>
    <source>
        <strain evidence="3">CGMCC 4.7106</strain>
    </source>
</reference>
<evidence type="ECO:0000313" key="3">
    <source>
        <dbReference type="Proteomes" id="UP001597375"/>
    </source>
</evidence>
<dbReference type="Gene3D" id="3.40.50.1110">
    <property type="entry name" value="SGNH hydrolase"/>
    <property type="match status" value="1"/>
</dbReference>
<dbReference type="CDD" id="cd00229">
    <property type="entry name" value="SGNH_hydrolase"/>
    <property type="match status" value="1"/>
</dbReference>
<dbReference type="RefSeq" id="WP_386819388.1">
    <property type="nucleotide sequence ID" value="NZ_JBHUIT010000005.1"/>
</dbReference>
<feature type="signal peptide" evidence="1">
    <location>
        <begin position="1"/>
        <end position="31"/>
    </location>
</feature>